<evidence type="ECO:0000256" key="3">
    <source>
        <dbReference type="ARBA" id="ARBA00022553"/>
    </source>
</evidence>
<evidence type="ECO:0000313" key="10">
    <source>
        <dbReference type="EMBL" id="QPI48339.1"/>
    </source>
</evidence>
<evidence type="ECO:0000256" key="1">
    <source>
        <dbReference type="ARBA" id="ARBA00000085"/>
    </source>
</evidence>
<dbReference type="SUPFAM" id="SSF47384">
    <property type="entry name" value="Homodimeric domain of signal transducing histidine kinase"/>
    <property type="match status" value="1"/>
</dbReference>
<dbReference type="SMART" id="SM00448">
    <property type="entry name" value="REC"/>
    <property type="match status" value="2"/>
</dbReference>
<dbReference type="InterPro" id="IPR036097">
    <property type="entry name" value="HisK_dim/P_sf"/>
</dbReference>
<dbReference type="Gene3D" id="1.20.120.160">
    <property type="entry name" value="HPT domain"/>
    <property type="match status" value="1"/>
</dbReference>
<feature type="domain" description="Response regulatory" evidence="8">
    <location>
        <begin position="684"/>
        <end position="804"/>
    </location>
</feature>
<dbReference type="InterPro" id="IPR003594">
    <property type="entry name" value="HATPase_dom"/>
</dbReference>
<protein>
    <recommendedName>
        <fullName evidence="2">histidine kinase</fullName>
        <ecNumber evidence="2">2.7.13.3</ecNumber>
    </recommendedName>
</protein>
<evidence type="ECO:0000256" key="4">
    <source>
        <dbReference type="ARBA" id="ARBA00023012"/>
    </source>
</evidence>
<dbReference type="Pfam" id="PF00512">
    <property type="entry name" value="HisKA"/>
    <property type="match status" value="1"/>
</dbReference>
<dbReference type="InterPro" id="IPR004358">
    <property type="entry name" value="Sig_transdc_His_kin-like_C"/>
</dbReference>
<dbReference type="RefSeq" id="WP_206087968.1">
    <property type="nucleotide sequence ID" value="NZ_CP065053.1"/>
</dbReference>
<keyword evidence="4" id="KW-0902">Two-component regulatory system</keyword>
<organism evidence="10 11">
    <name type="scientific">Massilia antarctica</name>
    <dbReference type="NCBI Taxonomy" id="2765360"/>
    <lineage>
        <taxon>Bacteria</taxon>
        <taxon>Pseudomonadati</taxon>
        <taxon>Pseudomonadota</taxon>
        <taxon>Betaproteobacteria</taxon>
        <taxon>Burkholderiales</taxon>
        <taxon>Oxalobacteraceae</taxon>
        <taxon>Telluria group</taxon>
        <taxon>Massilia</taxon>
    </lineage>
</organism>
<dbReference type="InterPro" id="IPR036641">
    <property type="entry name" value="HPT_dom_sf"/>
</dbReference>
<dbReference type="InterPro" id="IPR036890">
    <property type="entry name" value="HATPase_C_sf"/>
</dbReference>
<dbReference type="SUPFAM" id="SSF55874">
    <property type="entry name" value="ATPase domain of HSP90 chaperone/DNA topoisomerase II/histidine kinase"/>
    <property type="match status" value="1"/>
</dbReference>
<dbReference type="CDD" id="cd00156">
    <property type="entry name" value="REC"/>
    <property type="match status" value="1"/>
</dbReference>
<dbReference type="CDD" id="cd12914">
    <property type="entry name" value="PDC1_DGC_like"/>
    <property type="match status" value="1"/>
</dbReference>
<feature type="modified residue" description="4-aspartylphosphate" evidence="6">
    <location>
        <position position="880"/>
    </location>
</feature>
<dbReference type="PRINTS" id="PR00344">
    <property type="entry name" value="BCTRLSENSOR"/>
</dbReference>
<dbReference type="PROSITE" id="PS50894">
    <property type="entry name" value="HPT"/>
    <property type="match status" value="1"/>
</dbReference>
<sequence>MKRQKREWMYLAVLIAGIATTLAYLQHTELERTLHAEQLRLDVLGHVLATEVGTSLNAVNDALGGVLRDHLSGIDGPDPAKLNRRLKALEEAMPQLRGVTVMDAQGVVLAAAPRDLIGRNFGARAYFGAVRDHPNLATVFLSRPFVSVRGDPVVTITRMIPDATGNFGGVVSAVLDPKYFSTLLSTVLYAPDVSAFVAHGAGEKWLQVPAGAGAGATQGDDLRRITAIMPAVLKMDSTLSIGITRDTAAIVAPLHRQGNIFLAFLGALAIACAALLNWAQGRNRRADLLASEHSRERIHGDALRESEARFRTLIEEAPVAVAILRSGSFIYTNRRYNLLHGYAPTENLAGLPWRAMLAPASLAALGEQEAGIGADLPIEQRFEALGLGKNHSLVPVLKATTRVDLMDGPATLIFAQDISPQKHAEALLLEARDAAQAANISKADFLSNMSHEIRTPLNAILGMAYLLEQAQLGADAQAMLVKIRASGKSLLGIINDILDVSKIEAGQMTIESAWFSLQQVVDNVAATMGVEVGEKDISLLVHPLPEGLSSLMGDPLRLEQVLSNLTSNAIKFTQCGSVQLSITVLATSAGQSTLRFGVKDTGIGIAPHLQEAIFASFTQADSSTTRRFGGSGLGLTICKRLVTLMGGLIGVDSVPGQGSDFWFTLPFQHAAANAFSSPEMIRVHALIVHDDVLALASIADSARGLGWQVSTASSNQEAIERIRHTTVLLPEVVVLNCRAHDASSVAAARLIRAAVPAGQCPVVLMTTTHELARLSGASEAAVVDAFLTKPVTASTLYNAVIKARRKRGAALLETSTPVEHDSTVLAGIRLLVVDDSDINRDVARRILCGAGAEVALAQDGSAALAWLLTHSDEVDLVLMDVQMPVLDGIEACRMLRKLPQFDDLPIVALTAGAFQSQQDAARAAGMTDFISKPFDIPLTIALVKRLRRASRHGAASILDVQRGLELWGDMPSYDNYLRKFAMAFRDVLAELRAALAATATNGAAAIAHKLAGAAANVALPQVASAAMALEGRLATPARPADLLDGLRDALGRAMAAIDARMPPQPHDAASAAHPAPSAGAGTAALLDALLKVLDGDNPAPALPLLAALQRSAPDVPLHAIEHALAAFDFRLAESATRVLASRLNIILKTSP</sequence>
<dbReference type="PANTHER" id="PTHR45339:SF5">
    <property type="entry name" value="HISTIDINE KINASE"/>
    <property type="match status" value="1"/>
</dbReference>
<dbReference type="InterPro" id="IPR011006">
    <property type="entry name" value="CheY-like_superfamily"/>
</dbReference>
<feature type="domain" description="Histidine kinase" evidence="7">
    <location>
        <begin position="448"/>
        <end position="669"/>
    </location>
</feature>
<dbReference type="SMART" id="SM00388">
    <property type="entry name" value="HisKA"/>
    <property type="match status" value="1"/>
</dbReference>
<accession>A0AA48WBA7</accession>
<comment type="catalytic activity">
    <reaction evidence="1">
        <text>ATP + protein L-histidine = ADP + protein N-phospho-L-histidine.</text>
        <dbReference type="EC" id="2.7.13.3"/>
    </reaction>
</comment>
<dbReference type="Gene3D" id="3.30.450.20">
    <property type="entry name" value="PAS domain"/>
    <property type="match status" value="2"/>
</dbReference>
<keyword evidence="11" id="KW-1185">Reference proteome</keyword>
<dbReference type="EC" id="2.7.13.3" evidence="2"/>
<dbReference type="EMBL" id="CP065053">
    <property type="protein sequence ID" value="QPI48339.1"/>
    <property type="molecule type" value="Genomic_DNA"/>
</dbReference>
<dbReference type="Gene3D" id="3.30.565.10">
    <property type="entry name" value="Histidine kinase-like ATPase, C-terminal domain"/>
    <property type="match status" value="1"/>
</dbReference>
<evidence type="ECO:0000259" key="8">
    <source>
        <dbReference type="PROSITE" id="PS50110"/>
    </source>
</evidence>
<dbReference type="Pfam" id="PF00072">
    <property type="entry name" value="Response_reg"/>
    <property type="match status" value="1"/>
</dbReference>
<comment type="caution">
    <text evidence="6">Lacks conserved residue(s) required for the propagation of feature annotation.</text>
</comment>
<evidence type="ECO:0000256" key="2">
    <source>
        <dbReference type="ARBA" id="ARBA00012438"/>
    </source>
</evidence>
<dbReference type="CDD" id="cd00082">
    <property type="entry name" value="HisKA"/>
    <property type="match status" value="1"/>
</dbReference>
<evidence type="ECO:0000259" key="7">
    <source>
        <dbReference type="PROSITE" id="PS50109"/>
    </source>
</evidence>
<dbReference type="CDD" id="cd16922">
    <property type="entry name" value="HATPase_EvgS-ArcB-TorS-like"/>
    <property type="match status" value="1"/>
</dbReference>
<dbReference type="Pfam" id="PF02518">
    <property type="entry name" value="HATPase_c"/>
    <property type="match status" value="1"/>
</dbReference>
<keyword evidence="3 6" id="KW-0597">Phosphoprotein</keyword>
<evidence type="ECO:0000256" key="6">
    <source>
        <dbReference type="PROSITE-ProRule" id="PRU00169"/>
    </source>
</evidence>
<proteinExistence type="predicted"/>
<evidence type="ECO:0000259" key="9">
    <source>
        <dbReference type="PROSITE" id="PS50894"/>
    </source>
</evidence>
<dbReference type="Proteomes" id="UP000662888">
    <property type="component" value="Chromosome"/>
</dbReference>
<gene>
    <name evidence="10" type="ORF">IV454_22745</name>
</gene>
<dbReference type="Pfam" id="PF01627">
    <property type="entry name" value="Hpt"/>
    <property type="match status" value="1"/>
</dbReference>
<dbReference type="Gene3D" id="3.40.50.2300">
    <property type="match status" value="2"/>
</dbReference>
<dbReference type="Gene3D" id="1.10.287.130">
    <property type="match status" value="1"/>
</dbReference>
<dbReference type="SUPFAM" id="SSF47226">
    <property type="entry name" value="Histidine-containing phosphotransfer domain, HPT domain"/>
    <property type="match status" value="1"/>
</dbReference>
<feature type="domain" description="HPt" evidence="9">
    <location>
        <begin position="969"/>
        <end position="1060"/>
    </location>
</feature>
<evidence type="ECO:0000256" key="5">
    <source>
        <dbReference type="PROSITE-ProRule" id="PRU00110"/>
    </source>
</evidence>
<dbReference type="SMART" id="SM00387">
    <property type="entry name" value="HATPase_c"/>
    <property type="match status" value="1"/>
</dbReference>
<dbReference type="InterPro" id="IPR003661">
    <property type="entry name" value="HisK_dim/P_dom"/>
</dbReference>
<dbReference type="CDD" id="cd17546">
    <property type="entry name" value="REC_hyHK_CKI1_RcsC-like"/>
    <property type="match status" value="1"/>
</dbReference>
<dbReference type="Pfam" id="PF13188">
    <property type="entry name" value="PAS_8"/>
    <property type="match status" value="1"/>
</dbReference>
<dbReference type="InterPro" id="IPR008207">
    <property type="entry name" value="Sig_transdc_His_kin_Hpt_dom"/>
</dbReference>
<dbReference type="PANTHER" id="PTHR45339">
    <property type="entry name" value="HYBRID SIGNAL TRANSDUCTION HISTIDINE KINASE J"/>
    <property type="match status" value="1"/>
</dbReference>
<dbReference type="PROSITE" id="PS50110">
    <property type="entry name" value="RESPONSE_REGULATORY"/>
    <property type="match status" value="2"/>
</dbReference>
<dbReference type="InterPro" id="IPR001789">
    <property type="entry name" value="Sig_transdc_resp-reg_receiver"/>
</dbReference>
<reference evidence="10 11" key="1">
    <citation type="submission" date="2020-11" db="EMBL/GenBank/DDBJ databases">
        <authorList>
            <person name="Sun Q."/>
        </authorList>
    </citation>
    <scope>NUCLEOTIDE SEQUENCE [LARGE SCALE GENOMIC DNA]</scope>
    <source>
        <strain evidence="10 11">P8398</strain>
    </source>
</reference>
<dbReference type="InterPro" id="IPR005467">
    <property type="entry name" value="His_kinase_dom"/>
</dbReference>
<feature type="domain" description="Response regulatory" evidence="8">
    <location>
        <begin position="829"/>
        <end position="947"/>
    </location>
</feature>
<evidence type="ECO:0000313" key="11">
    <source>
        <dbReference type="Proteomes" id="UP000662888"/>
    </source>
</evidence>
<dbReference type="PROSITE" id="PS50109">
    <property type="entry name" value="HIS_KIN"/>
    <property type="match status" value="1"/>
</dbReference>
<dbReference type="InterPro" id="IPR035965">
    <property type="entry name" value="PAS-like_dom_sf"/>
</dbReference>
<name>A0AA48WBA7_9BURK</name>
<feature type="modified residue" description="Phosphohistidine" evidence="5">
    <location>
        <position position="1008"/>
    </location>
</feature>
<dbReference type="SUPFAM" id="SSF55785">
    <property type="entry name" value="PYP-like sensor domain (PAS domain)"/>
    <property type="match status" value="1"/>
</dbReference>
<dbReference type="SUPFAM" id="SSF52172">
    <property type="entry name" value="CheY-like"/>
    <property type="match status" value="2"/>
</dbReference>
<dbReference type="InterPro" id="IPR000014">
    <property type="entry name" value="PAS"/>
</dbReference>
<dbReference type="NCBIfam" id="TIGR00229">
    <property type="entry name" value="sensory_box"/>
    <property type="match status" value="1"/>
</dbReference>